<evidence type="ECO:0000313" key="13">
    <source>
        <dbReference type="Proteomes" id="UP000676325"/>
    </source>
</evidence>
<protein>
    <recommendedName>
        <fullName evidence="8 10">Proline iminopeptidase</fullName>
        <shortName evidence="8">PIP</shortName>
        <ecNumber evidence="8 10">3.4.11.5</ecNumber>
    </recommendedName>
    <alternativeName>
        <fullName evidence="8">Prolyl aminopeptidase</fullName>
    </alternativeName>
</protein>
<keyword evidence="6 8" id="KW-0645">Protease</keyword>
<evidence type="ECO:0000256" key="8">
    <source>
        <dbReference type="PIRNR" id="PIRNR006431"/>
    </source>
</evidence>
<dbReference type="PIRSF" id="PIRSF006431">
    <property type="entry name" value="Pept_S33"/>
    <property type="match status" value="1"/>
</dbReference>
<dbReference type="PANTHER" id="PTHR43722:SF1">
    <property type="entry name" value="PROLINE IMINOPEPTIDASE"/>
    <property type="match status" value="1"/>
</dbReference>
<dbReference type="EC" id="3.4.11.5" evidence="8 10"/>
<dbReference type="Gene3D" id="3.40.50.1820">
    <property type="entry name" value="alpha/beta hydrolase"/>
    <property type="match status" value="1"/>
</dbReference>
<dbReference type="InterPro" id="IPR000073">
    <property type="entry name" value="AB_hydrolase_1"/>
</dbReference>
<evidence type="ECO:0000256" key="10">
    <source>
        <dbReference type="RuleBase" id="RU003421"/>
    </source>
</evidence>
<dbReference type="AlphaFoldDB" id="A0A941EC15"/>
<dbReference type="InterPro" id="IPR005944">
    <property type="entry name" value="Pro_iminopeptidase"/>
</dbReference>
<evidence type="ECO:0000256" key="9">
    <source>
        <dbReference type="PIRSR" id="PIRSR006431-1"/>
    </source>
</evidence>
<sequence length="304" mass="33132">MYYEQVGDPEGVPVAIVHGGPGSGCSVTARGALDPARYRAILFDQRNCGRSLPHAADPAVDLSRNTTQNLVADMELLREHVGLERWMLHGGSWGSTLILAYAETHPERVTGALIPAVTITDSDGVAWLYEGVGRIFPEAQERFREYIPAEERGESVFDLLAAYGRLMQHPDPEVRARTAAEWVAWEDAVISQEVNGTPGNYSLRMLDEAREAFVRICAHYFSNTAFLEDGQLLGNAHRLAGIPAVFVHGRNDLGGPVKAAWELAKAWPGSELVVVEDSGHTGSTAFSDAIRSGIRRLTERIAGS</sequence>
<keyword evidence="7 8" id="KW-0378">Hydrolase</keyword>
<evidence type="ECO:0000256" key="5">
    <source>
        <dbReference type="ARBA" id="ARBA00022490"/>
    </source>
</evidence>
<comment type="caution">
    <text evidence="12">The sequence shown here is derived from an EMBL/GenBank/DDBJ whole genome shotgun (WGS) entry which is preliminary data.</text>
</comment>
<dbReference type="Proteomes" id="UP000676325">
    <property type="component" value="Unassembled WGS sequence"/>
</dbReference>
<keyword evidence="4 8" id="KW-0031">Aminopeptidase</keyword>
<evidence type="ECO:0000259" key="11">
    <source>
        <dbReference type="Pfam" id="PF00561"/>
    </source>
</evidence>
<dbReference type="NCBIfam" id="TIGR01249">
    <property type="entry name" value="pro_imino_pep_1"/>
    <property type="match status" value="1"/>
</dbReference>
<dbReference type="SUPFAM" id="SSF53474">
    <property type="entry name" value="alpha/beta-Hydrolases"/>
    <property type="match status" value="1"/>
</dbReference>
<dbReference type="GO" id="GO:0004177">
    <property type="term" value="F:aminopeptidase activity"/>
    <property type="evidence" value="ECO:0007669"/>
    <property type="project" value="UniProtKB-UniRule"/>
</dbReference>
<reference evidence="12" key="1">
    <citation type="submission" date="2021-04" db="EMBL/GenBank/DDBJ databases">
        <title>Genome based classification of Actinospica acidithermotolerans sp. nov., an actinobacterium isolated from an Indonesian hot spring.</title>
        <authorList>
            <person name="Kusuma A.B."/>
            <person name="Putra K.E."/>
            <person name="Nafisah S."/>
            <person name="Loh J."/>
            <person name="Nouioui I."/>
            <person name="Goodfellow M."/>
        </authorList>
    </citation>
    <scope>NUCLEOTIDE SEQUENCE</scope>
    <source>
        <strain evidence="12">MGRD01-02</strain>
    </source>
</reference>
<comment type="subcellular location">
    <subcellularLocation>
        <location evidence="2 8">Cytoplasm</location>
    </subcellularLocation>
</comment>
<feature type="active site" description="Nucleophile" evidence="9">
    <location>
        <position position="92"/>
    </location>
</feature>
<dbReference type="PANTHER" id="PTHR43722">
    <property type="entry name" value="PROLINE IMINOPEPTIDASE"/>
    <property type="match status" value="1"/>
</dbReference>
<gene>
    <name evidence="12" type="primary">pip</name>
    <name evidence="12" type="ORF">KDK95_27100</name>
</gene>
<dbReference type="Pfam" id="PF00561">
    <property type="entry name" value="Abhydrolase_1"/>
    <property type="match status" value="1"/>
</dbReference>
<accession>A0A941EC15</accession>
<evidence type="ECO:0000256" key="7">
    <source>
        <dbReference type="ARBA" id="ARBA00022801"/>
    </source>
</evidence>
<dbReference type="GO" id="GO:0005737">
    <property type="term" value="C:cytoplasm"/>
    <property type="evidence" value="ECO:0007669"/>
    <property type="project" value="UniProtKB-SubCell"/>
</dbReference>
<feature type="active site" evidence="9">
    <location>
        <position position="252"/>
    </location>
</feature>
<keyword evidence="5 8" id="KW-0963">Cytoplasm</keyword>
<dbReference type="InterPro" id="IPR002410">
    <property type="entry name" value="Peptidase_S33"/>
</dbReference>
<dbReference type="InterPro" id="IPR029058">
    <property type="entry name" value="AB_hydrolase_fold"/>
</dbReference>
<keyword evidence="13" id="KW-1185">Reference proteome</keyword>
<evidence type="ECO:0000256" key="2">
    <source>
        <dbReference type="ARBA" id="ARBA00004496"/>
    </source>
</evidence>
<evidence type="ECO:0000256" key="4">
    <source>
        <dbReference type="ARBA" id="ARBA00022438"/>
    </source>
</evidence>
<comment type="similarity">
    <text evidence="3 8 10">Belongs to the peptidase S33 family.</text>
</comment>
<evidence type="ECO:0000256" key="3">
    <source>
        <dbReference type="ARBA" id="ARBA00010088"/>
    </source>
</evidence>
<organism evidence="12 13">
    <name type="scientific">Actinospica acidithermotolerans</name>
    <dbReference type="NCBI Taxonomy" id="2828514"/>
    <lineage>
        <taxon>Bacteria</taxon>
        <taxon>Bacillati</taxon>
        <taxon>Actinomycetota</taxon>
        <taxon>Actinomycetes</taxon>
        <taxon>Catenulisporales</taxon>
        <taxon>Actinospicaceae</taxon>
        <taxon>Actinospica</taxon>
    </lineage>
</organism>
<dbReference type="PRINTS" id="PR00793">
    <property type="entry name" value="PROAMNOPTASE"/>
</dbReference>
<evidence type="ECO:0000256" key="1">
    <source>
        <dbReference type="ARBA" id="ARBA00001585"/>
    </source>
</evidence>
<evidence type="ECO:0000256" key="6">
    <source>
        <dbReference type="ARBA" id="ARBA00022670"/>
    </source>
</evidence>
<feature type="active site" description="Proton donor" evidence="9">
    <location>
        <position position="280"/>
    </location>
</feature>
<name>A0A941EC15_9ACTN</name>
<comment type="catalytic activity">
    <reaction evidence="1 8 10">
        <text>Release of N-terminal proline from a peptide.</text>
        <dbReference type="EC" id="3.4.11.5"/>
    </reaction>
</comment>
<proteinExistence type="inferred from homology"/>
<evidence type="ECO:0000313" key="12">
    <source>
        <dbReference type="EMBL" id="MBR7830000.1"/>
    </source>
</evidence>
<dbReference type="GO" id="GO:0006508">
    <property type="term" value="P:proteolysis"/>
    <property type="evidence" value="ECO:0007669"/>
    <property type="project" value="UniProtKB-KW"/>
</dbReference>
<dbReference type="EMBL" id="JAGSOH010000109">
    <property type="protein sequence ID" value="MBR7830000.1"/>
    <property type="molecule type" value="Genomic_DNA"/>
</dbReference>
<feature type="domain" description="AB hydrolase-1" evidence="11">
    <location>
        <begin position="13"/>
        <end position="281"/>
    </location>
</feature>